<evidence type="ECO:0000256" key="6">
    <source>
        <dbReference type="ARBA" id="ARBA00022679"/>
    </source>
</evidence>
<evidence type="ECO:0000256" key="4">
    <source>
        <dbReference type="ARBA" id="ARBA00010323"/>
    </source>
</evidence>
<comment type="similarity">
    <text evidence="4">Belongs to the membrane-bound acyltransferase family.</text>
</comment>
<dbReference type="GO" id="GO:0016020">
    <property type="term" value="C:membrane"/>
    <property type="evidence" value="ECO:0007669"/>
    <property type="project" value="UniProtKB-SubCell"/>
</dbReference>
<dbReference type="EC" id="2.3.1.23" evidence="16"/>
<dbReference type="PANTHER" id="PTHR13906">
    <property type="entry name" value="PORCUPINE"/>
    <property type="match status" value="1"/>
</dbReference>
<feature type="transmembrane region" description="Helical" evidence="19">
    <location>
        <begin position="17"/>
        <end position="37"/>
    </location>
</feature>
<accession>A0AA85KCK8</accession>
<dbReference type="GO" id="GO:0047184">
    <property type="term" value="F:1-acylglycerophosphocholine O-acyltransferase activity"/>
    <property type="evidence" value="ECO:0007669"/>
    <property type="project" value="UniProtKB-EC"/>
</dbReference>
<dbReference type="GO" id="GO:0005783">
    <property type="term" value="C:endoplasmic reticulum"/>
    <property type="evidence" value="ECO:0007669"/>
    <property type="project" value="UniProtKB-SubCell"/>
</dbReference>
<comment type="subcellular location">
    <subcellularLocation>
        <location evidence="2">Endoplasmic reticulum</location>
    </subcellularLocation>
    <subcellularLocation>
        <location evidence="1">Membrane</location>
        <topology evidence="1">Multi-pass membrane protein</topology>
    </subcellularLocation>
</comment>
<evidence type="ECO:0000256" key="2">
    <source>
        <dbReference type="ARBA" id="ARBA00004240"/>
    </source>
</evidence>
<keyword evidence="8" id="KW-0256">Endoplasmic reticulum</keyword>
<dbReference type="GO" id="GO:0071617">
    <property type="term" value="F:lysophospholipid acyltransferase activity"/>
    <property type="evidence" value="ECO:0007669"/>
    <property type="project" value="TreeGrafter"/>
</dbReference>
<evidence type="ECO:0000256" key="19">
    <source>
        <dbReference type="SAM" id="Phobius"/>
    </source>
</evidence>
<evidence type="ECO:0000256" key="12">
    <source>
        <dbReference type="ARBA" id="ARBA00023209"/>
    </source>
</evidence>
<feature type="transmembrane region" description="Helical" evidence="19">
    <location>
        <begin position="469"/>
        <end position="489"/>
    </location>
</feature>
<evidence type="ECO:0000256" key="8">
    <source>
        <dbReference type="ARBA" id="ARBA00022824"/>
    </source>
</evidence>
<dbReference type="AlphaFoldDB" id="A0AA85KCK8"/>
<feature type="transmembrane region" description="Helical" evidence="19">
    <location>
        <begin position="501"/>
        <end position="522"/>
    </location>
</feature>
<comment type="pathway">
    <text evidence="15">Phospholipid metabolism.</text>
</comment>
<evidence type="ECO:0000256" key="10">
    <source>
        <dbReference type="ARBA" id="ARBA00023098"/>
    </source>
</evidence>
<evidence type="ECO:0000256" key="5">
    <source>
        <dbReference type="ARBA" id="ARBA00022516"/>
    </source>
</evidence>
<keyword evidence="5" id="KW-0444">Lipid biosynthesis</keyword>
<feature type="transmembrane region" description="Helical" evidence="19">
    <location>
        <begin position="89"/>
        <end position="107"/>
    </location>
</feature>
<evidence type="ECO:0000256" key="11">
    <source>
        <dbReference type="ARBA" id="ARBA00023136"/>
    </source>
</evidence>
<evidence type="ECO:0000256" key="18">
    <source>
        <dbReference type="ARBA" id="ARBA00039721"/>
    </source>
</evidence>
<name>A0AA85KCK8_TRIRE</name>
<keyword evidence="20" id="KW-1185">Reference proteome</keyword>
<protein>
    <recommendedName>
        <fullName evidence="18">Lysophospholipid acyltransferase 5</fullName>
        <ecNumber evidence="16">2.3.1.23</ecNumber>
        <ecNumber evidence="17">2.3.1.n6</ecNumber>
    </recommendedName>
</protein>
<feature type="transmembrane region" description="Helical" evidence="19">
    <location>
        <begin position="258"/>
        <end position="279"/>
    </location>
</feature>
<reference evidence="21" key="2">
    <citation type="submission" date="2023-11" db="UniProtKB">
        <authorList>
            <consortium name="WormBaseParasite"/>
        </authorList>
    </citation>
    <scope>IDENTIFICATION</scope>
</reference>
<evidence type="ECO:0000256" key="9">
    <source>
        <dbReference type="ARBA" id="ARBA00022989"/>
    </source>
</evidence>
<keyword evidence="13" id="KW-1208">Phospholipid metabolism</keyword>
<evidence type="ECO:0000313" key="21">
    <source>
        <dbReference type="WBParaSite" id="TREG1_76520.1"/>
    </source>
</evidence>
<dbReference type="Pfam" id="PF03062">
    <property type="entry name" value="MBOAT"/>
    <property type="match status" value="1"/>
</dbReference>
<keyword evidence="12" id="KW-0594">Phospholipid biosynthesis</keyword>
<keyword evidence="9 19" id="KW-1133">Transmembrane helix</keyword>
<evidence type="ECO:0000256" key="14">
    <source>
        <dbReference type="ARBA" id="ARBA00023315"/>
    </source>
</evidence>
<evidence type="ECO:0000256" key="7">
    <source>
        <dbReference type="ARBA" id="ARBA00022692"/>
    </source>
</evidence>
<dbReference type="WBParaSite" id="TREG1_76520.1">
    <property type="protein sequence ID" value="TREG1_76520.1"/>
    <property type="gene ID" value="TREG1_76520"/>
</dbReference>
<keyword evidence="7 19" id="KW-0812">Transmembrane</keyword>
<dbReference type="GO" id="GO:0006656">
    <property type="term" value="P:phosphatidylcholine biosynthetic process"/>
    <property type="evidence" value="ECO:0007669"/>
    <property type="project" value="TreeGrafter"/>
</dbReference>
<feature type="transmembrane region" description="Helical" evidence="19">
    <location>
        <begin position="67"/>
        <end position="84"/>
    </location>
</feature>
<dbReference type="InterPro" id="IPR004299">
    <property type="entry name" value="MBOAT_fam"/>
</dbReference>
<evidence type="ECO:0000313" key="20">
    <source>
        <dbReference type="Proteomes" id="UP000050795"/>
    </source>
</evidence>
<evidence type="ECO:0000256" key="13">
    <source>
        <dbReference type="ARBA" id="ARBA00023264"/>
    </source>
</evidence>
<keyword evidence="11 19" id="KW-0472">Membrane</keyword>
<comment type="pathway">
    <text evidence="3">Lipid metabolism; phospholipid metabolism.</text>
</comment>
<reference evidence="20" key="1">
    <citation type="submission" date="2022-06" db="EMBL/GenBank/DDBJ databases">
        <authorList>
            <person name="Berger JAMES D."/>
            <person name="Berger JAMES D."/>
        </authorList>
    </citation>
    <scope>NUCLEOTIDE SEQUENCE [LARGE SCALE GENOMIC DNA]</scope>
</reference>
<proteinExistence type="inferred from homology"/>
<evidence type="ECO:0000256" key="3">
    <source>
        <dbReference type="ARBA" id="ARBA00005074"/>
    </source>
</evidence>
<evidence type="ECO:0000256" key="17">
    <source>
        <dbReference type="ARBA" id="ARBA00038923"/>
    </source>
</evidence>
<dbReference type="Proteomes" id="UP000050795">
    <property type="component" value="Unassembled WGS sequence"/>
</dbReference>
<organism evidence="20 21">
    <name type="scientific">Trichobilharzia regenti</name>
    <name type="common">Nasal bird schistosome</name>
    <dbReference type="NCBI Taxonomy" id="157069"/>
    <lineage>
        <taxon>Eukaryota</taxon>
        <taxon>Metazoa</taxon>
        <taxon>Spiralia</taxon>
        <taxon>Lophotrochozoa</taxon>
        <taxon>Platyhelminthes</taxon>
        <taxon>Trematoda</taxon>
        <taxon>Digenea</taxon>
        <taxon>Strigeidida</taxon>
        <taxon>Schistosomatoidea</taxon>
        <taxon>Schistosomatidae</taxon>
        <taxon>Trichobilharzia</taxon>
    </lineage>
</organism>
<keyword evidence="6" id="KW-0808">Transferase</keyword>
<evidence type="ECO:0000256" key="1">
    <source>
        <dbReference type="ARBA" id="ARBA00004141"/>
    </source>
</evidence>
<keyword evidence="10" id="KW-0443">Lipid metabolism</keyword>
<dbReference type="GO" id="GO:0030258">
    <property type="term" value="P:lipid modification"/>
    <property type="evidence" value="ECO:0007669"/>
    <property type="project" value="TreeGrafter"/>
</dbReference>
<dbReference type="PANTHER" id="PTHR13906:SF14">
    <property type="entry name" value="LYSOPHOSPHOLIPID ACYLTRANSFERASE 5"/>
    <property type="match status" value="1"/>
</dbReference>
<evidence type="ECO:0000256" key="15">
    <source>
        <dbReference type="ARBA" id="ARBA00025707"/>
    </source>
</evidence>
<dbReference type="EC" id="2.3.1.n6" evidence="17"/>
<feature type="transmembrane region" description="Helical" evidence="19">
    <location>
        <begin position="217"/>
        <end position="238"/>
    </location>
</feature>
<feature type="transmembrane region" description="Helical" evidence="19">
    <location>
        <begin position="403"/>
        <end position="421"/>
    </location>
</feature>
<evidence type="ECO:0000256" key="16">
    <source>
        <dbReference type="ARBA" id="ARBA00026120"/>
    </source>
</evidence>
<dbReference type="InterPro" id="IPR049941">
    <property type="entry name" value="LPLAT_7/PORCN-like"/>
</dbReference>
<sequence>MEAFTYFIAEKLNTEAVVIRLILSILMGYPIASLYNMRSGSWRVFYRHLYLFACGVTLFLWNFGFDIVHMFIGIFTTMIVNYCFAHSKVAVIFAFVFNMAYLVIGSHICNRGTYDINWTMPYCILCLRLIGLSWDLYDASKPEAQRSASQKKSALAKFPGVMETLAFCFTPTAFLTGPQFPMRHFQAFIDGTLRPSIVLRNRTFKDRFIYNVKVQRTLGRFIMGFIGIIILSRLLTVYPADTLLTDEFRNEWSFFSRLFYMMVFVQLVLLRYVSIWLIAEGSCVLLGLGCTGFVHIRCKGLDQLPDMKSTTNKDTKIPTRDGPVLKRRDSAVEWSVADNRIKSLAELYDPTQVEVREAPHTACANISLARFLLATNTDDLVAGFNINTNKWVLEYVYKRLRFLGNKNLSQLLTLLFLALWHGTYSGYYINFSVELLVVIVEKDFLTILKNSKYNHFLYKTIPGRIISSIIGKLHVYFLLATPLVAFYLLQFHLWYPVLKSTYFVGFWYIFWPLIRSFVKILLPSSSSSQSLKTSSMANGNLDMSKSKLLSSLKEQ</sequence>
<keyword evidence="14" id="KW-0012">Acyltransferase</keyword>